<dbReference type="RefSeq" id="XP_064668726.1">
    <property type="nucleotide sequence ID" value="XM_064817870.1"/>
</dbReference>
<name>A0AAN6YPN5_9PEZI</name>
<feature type="region of interest" description="Disordered" evidence="1">
    <location>
        <begin position="228"/>
        <end position="292"/>
    </location>
</feature>
<organism evidence="2 3">
    <name type="scientific">Canariomyces notabilis</name>
    <dbReference type="NCBI Taxonomy" id="2074819"/>
    <lineage>
        <taxon>Eukaryota</taxon>
        <taxon>Fungi</taxon>
        <taxon>Dikarya</taxon>
        <taxon>Ascomycota</taxon>
        <taxon>Pezizomycotina</taxon>
        <taxon>Sordariomycetes</taxon>
        <taxon>Sordariomycetidae</taxon>
        <taxon>Sordariales</taxon>
        <taxon>Chaetomiaceae</taxon>
        <taxon>Canariomyces</taxon>
    </lineage>
</organism>
<evidence type="ECO:0000256" key="1">
    <source>
        <dbReference type="SAM" id="MobiDB-lite"/>
    </source>
</evidence>
<dbReference type="EMBL" id="MU853347">
    <property type="protein sequence ID" value="KAK4111156.1"/>
    <property type="molecule type" value="Genomic_DNA"/>
</dbReference>
<reference evidence="2" key="2">
    <citation type="submission" date="2023-05" db="EMBL/GenBank/DDBJ databases">
        <authorList>
            <consortium name="Lawrence Berkeley National Laboratory"/>
            <person name="Steindorff A."/>
            <person name="Hensen N."/>
            <person name="Bonometti L."/>
            <person name="Westerberg I."/>
            <person name="Brannstrom I.O."/>
            <person name="Guillou S."/>
            <person name="Cros-Aarteil S."/>
            <person name="Calhoun S."/>
            <person name="Haridas S."/>
            <person name="Kuo A."/>
            <person name="Mondo S."/>
            <person name="Pangilinan J."/>
            <person name="Riley R."/>
            <person name="Labutti K."/>
            <person name="Andreopoulos B."/>
            <person name="Lipzen A."/>
            <person name="Chen C."/>
            <person name="Yanf M."/>
            <person name="Daum C."/>
            <person name="Ng V."/>
            <person name="Clum A."/>
            <person name="Ohm R."/>
            <person name="Martin F."/>
            <person name="Silar P."/>
            <person name="Natvig D."/>
            <person name="Lalanne C."/>
            <person name="Gautier V."/>
            <person name="Ament-Velasquez S.L."/>
            <person name="Kruys A."/>
            <person name="Hutchinson M.I."/>
            <person name="Powell A.J."/>
            <person name="Barry K."/>
            <person name="Miller A.N."/>
            <person name="Grigoriev I.V."/>
            <person name="Debuchy R."/>
            <person name="Gladieux P."/>
            <person name="Thoren M.H."/>
            <person name="Johannesson H."/>
        </authorList>
    </citation>
    <scope>NUCLEOTIDE SEQUENCE</scope>
    <source>
        <strain evidence="2">CBS 508.74</strain>
    </source>
</reference>
<dbReference type="Proteomes" id="UP001302812">
    <property type="component" value="Unassembled WGS sequence"/>
</dbReference>
<evidence type="ECO:0000313" key="2">
    <source>
        <dbReference type="EMBL" id="KAK4111156.1"/>
    </source>
</evidence>
<gene>
    <name evidence="2" type="ORF">N656DRAFT_799446</name>
</gene>
<feature type="compositionally biased region" description="Polar residues" evidence="1">
    <location>
        <begin position="273"/>
        <end position="289"/>
    </location>
</feature>
<protein>
    <submittedName>
        <fullName evidence="2">Uncharacterized protein</fullName>
    </submittedName>
</protein>
<reference evidence="2" key="1">
    <citation type="journal article" date="2023" name="Mol. Phylogenet. Evol.">
        <title>Genome-scale phylogeny and comparative genomics of the fungal order Sordariales.</title>
        <authorList>
            <person name="Hensen N."/>
            <person name="Bonometti L."/>
            <person name="Westerberg I."/>
            <person name="Brannstrom I.O."/>
            <person name="Guillou S."/>
            <person name="Cros-Aarteil S."/>
            <person name="Calhoun S."/>
            <person name="Haridas S."/>
            <person name="Kuo A."/>
            <person name="Mondo S."/>
            <person name="Pangilinan J."/>
            <person name="Riley R."/>
            <person name="LaButti K."/>
            <person name="Andreopoulos B."/>
            <person name="Lipzen A."/>
            <person name="Chen C."/>
            <person name="Yan M."/>
            <person name="Daum C."/>
            <person name="Ng V."/>
            <person name="Clum A."/>
            <person name="Steindorff A."/>
            <person name="Ohm R.A."/>
            <person name="Martin F."/>
            <person name="Silar P."/>
            <person name="Natvig D.O."/>
            <person name="Lalanne C."/>
            <person name="Gautier V."/>
            <person name="Ament-Velasquez S.L."/>
            <person name="Kruys A."/>
            <person name="Hutchinson M.I."/>
            <person name="Powell A.J."/>
            <person name="Barry K."/>
            <person name="Miller A.N."/>
            <person name="Grigoriev I.V."/>
            <person name="Debuchy R."/>
            <person name="Gladieux P."/>
            <person name="Hiltunen Thoren M."/>
            <person name="Johannesson H."/>
        </authorList>
    </citation>
    <scope>NUCLEOTIDE SEQUENCE</scope>
    <source>
        <strain evidence="2">CBS 508.74</strain>
    </source>
</reference>
<comment type="caution">
    <text evidence="2">The sequence shown here is derived from an EMBL/GenBank/DDBJ whole genome shotgun (WGS) entry which is preliminary data.</text>
</comment>
<accession>A0AAN6YPN5</accession>
<sequence length="434" mass="48220">MDPNTSFAMGDEPSADDSASGTTIPTALPETPASSNSQEAPTGPSSRIGEHLALAVLDDQQISFRPFVLGEDAQNLIDRIEREFNDILVFDSPFDLPLPEEVQAEYPAAHHFHWHMLRVAFLCRIVESPPNDTEPCHVEGWRRVIQDKQRNNPAWIKRWVATYGVDGLQILSNSESEALLGVSRDYLRRRSGGRKLRYLWSLQRLVEGILSPGKLPYTRKEIAAAKLTKLRAPRRRPVRNPLAHPRKVPRIGGSPLRQCFTPDNMGEEDSDESQPLSSVDDTSSESDASSMDIDDFTNIMGTVSDDANWPANATGGNSNFLHESGIAESHELDEAGSYPHDTVESPDSGVSEHFDAAYFDAADFDASYFDGAHERRERRHKRRRSGYLHQAFARYNLQPASSSRRKTNVLEETSPGKAATGGVMSDHAVDEPVD</sequence>
<feature type="region of interest" description="Disordered" evidence="1">
    <location>
        <begin position="1"/>
        <end position="46"/>
    </location>
</feature>
<keyword evidence="3" id="KW-1185">Reference proteome</keyword>
<feature type="region of interest" description="Disordered" evidence="1">
    <location>
        <begin position="395"/>
        <end position="434"/>
    </location>
</feature>
<feature type="compositionally biased region" description="Polar residues" evidence="1">
    <location>
        <begin position="32"/>
        <end position="45"/>
    </location>
</feature>
<evidence type="ECO:0000313" key="3">
    <source>
        <dbReference type="Proteomes" id="UP001302812"/>
    </source>
</evidence>
<dbReference type="GeneID" id="89941995"/>
<feature type="compositionally biased region" description="Basic residues" evidence="1">
    <location>
        <begin position="228"/>
        <end position="249"/>
    </location>
</feature>
<dbReference type="AlphaFoldDB" id="A0AAN6YPN5"/>
<proteinExistence type="predicted"/>